<keyword evidence="1 6" id="KW-0963">Cytoplasm</keyword>
<keyword evidence="4 6" id="KW-0233">DNA recombination</keyword>
<protein>
    <recommendedName>
        <fullName evidence="6">Holliday junction branch migration complex subunit RuvA</fullName>
    </recommendedName>
</protein>
<dbReference type="InterPro" id="IPR011114">
    <property type="entry name" value="RuvA_C"/>
</dbReference>
<feature type="region of interest" description="Domain III" evidence="6">
    <location>
        <begin position="154"/>
        <end position="197"/>
    </location>
</feature>
<dbReference type="CDD" id="cd14332">
    <property type="entry name" value="UBA_RuvA_C"/>
    <property type="match status" value="1"/>
</dbReference>
<sequence>MISYIEGKLVEIDPTYVIIDNGGIGYHVNISLLTYGQIKNLQNAHIFTHFHVKEDAQTLYGFFDQDEKKRFQQLISISGVGPSTGLMILSSLSPQELHSAIVNADVKTISGVKGIGQKTAQRIILELKDKMSKEELESGGPLLSLKKESSVKSEALAALVTLGISKAVAEKTLEKILKNAEEELGLEDLIKLALKRS</sequence>
<dbReference type="SMART" id="SM00278">
    <property type="entry name" value="HhH1"/>
    <property type="match status" value="2"/>
</dbReference>
<dbReference type="InterPro" id="IPR036267">
    <property type="entry name" value="RuvA_C_sf"/>
</dbReference>
<dbReference type="Proteomes" id="UP001300692">
    <property type="component" value="Unassembled WGS sequence"/>
</dbReference>
<gene>
    <name evidence="6 8" type="primary">ruvA</name>
    <name evidence="8" type="ORF">N7U62_15685</name>
</gene>
<dbReference type="Gene3D" id="1.10.150.20">
    <property type="entry name" value="5' to 3' exonuclease, C-terminal subdomain"/>
    <property type="match status" value="1"/>
</dbReference>
<evidence type="ECO:0000256" key="1">
    <source>
        <dbReference type="ARBA" id="ARBA00022490"/>
    </source>
</evidence>
<dbReference type="InterPro" id="IPR013849">
    <property type="entry name" value="DNA_helicase_Holl-junc_RuvA_I"/>
</dbReference>
<evidence type="ECO:0000256" key="4">
    <source>
        <dbReference type="ARBA" id="ARBA00023172"/>
    </source>
</evidence>
<comment type="domain">
    <text evidence="6">Has three domains with a flexible linker between the domains II and III and assumes an 'L' shape. Domain III is highly mobile and contacts RuvB.</text>
</comment>
<comment type="subunit">
    <text evidence="6">Homotetramer. Forms an RuvA(8)-RuvB(12)-Holliday junction (HJ) complex. HJ DNA is sandwiched between 2 RuvA tetramers; dsDNA enters through RuvA and exits via RuvB. An RuvB hexamer assembles on each DNA strand where it exits the tetramer. Each RuvB hexamer is contacted by two RuvA subunits (via domain III) on 2 adjacent RuvB subunits; this complex drives branch migration. In the full resolvosome a probable DNA-RuvA(4)-RuvB(12)-RuvC(2) complex forms which resolves the HJ.</text>
</comment>
<dbReference type="NCBIfam" id="TIGR00084">
    <property type="entry name" value="ruvA"/>
    <property type="match status" value="1"/>
</dbReference>
<evidence type="ECO:0000256" key="3">
    <source>
        <dbReference type="ARBA" id="ARBA00023125"/>
    </source>
</evidence>
<evidence type="ECO:0000259" key="7">
    <source>
        <dbReference type="SMART" id="SM00278"/>
    </source>
</evidence>
<comment type="caution">
    <text evidence="6">Lacks conserved residue(s) required for the propagation of feature annotation.</text>
</comment>
<dbReference type="Pfam" id="PF14520">
    <property type="entry name" value="HHH_5"/>
    <property type="match status" value="1"/>
</dbReference>
<evidence type="ECO:0000313" key="9">
    <source>
        <dbReference type="Proteomes" id="UP001300692"/>
    </source>
</evidence>
<evidence type="ECO:0000256" key="2">
    <source>
        <dbReference type="ARBA" id="ARBA00022763"/>
    </source>
</evidence>
<name>A0ABT3CWN5_9BACT</name>
<accession>A0ABT3CWN5</accession>
<evidence type="ECO:0000313" key="8">
    <source>
        <dbReference type="EMBL" id="MCV9388122.1"/>
    </source>
</evidence>
<dbReference type="Pfam" id="PF07499">
    <property type="entry name" value="RuvA_C"/>
    <property type="match status" value="1"/>
</dbReference>
<keyword evidence="5 6" id="KW-0234">DNA repair</keyword>
<comment type="function">
    <text evidence="6">The RuvA-RuvB-RuvC complex processes Holliday junction (HJ) DNA during genetic recombination and DNA repair, while the RuvA-RuvB complex plays an important role in the rescue of blocked DNA replication forks via replication fork reversal (RFR). RuvA specifically binds to HJ cruciform DNA, conferring on it an open structure. The RuvB hexamer acts as an ATP-dependent pump, pulling dsDNA into and through the RuvAB complex. HJ branch migration allows RuvC to scan DNA until it finds its consensus sequence, where it cleaves and resolves the cruciform DNA.</text>
</comment>
<comment type="similarity">
    <text evidence="6">Belongs to the RuvA family.</text>
</comment>
<dbReference type="InterPro" id="IPR003583">
    <property type="entry name" value="Hlx-hairpin-Hlx_DNA-bd_motif"/>
</dbReference>
<dbReference type="EMBL" id="JAOYOD010000001">
    <property type="protein sequence ID" value="MCV9388122.1"/>
    <property type="molecule type" value="Genomic_DNA"/>
</dbReference>
<evidence type="ECO:0000256" key="6">
    <source>
        <dbReference type="HAMAP-Rule" id="MF_00031"/>
    </source>
</evidence>
<dbReference type="Pfam" id="PF01330">
    <property type="entry name" value="RuvA_N"/>
    <property type="match status" value="1"/>
</dbReference>
<dbReference type="SUPFAM" id="SSF50249">
    <property type="entry name" value="Nucleic acid-binding proteins"/>
    <property type="match status" value="1"/>
</dbReference>
<keyword evidence="9" id="KW-1185">Reference proteome</keyword>
<dbReference type="HAMAP" id="MF_00031">
    <property type="entry name" value="DNA_HJ_migration_RuvA"/>
    <property type="match status" value="1"/>
</dbReference>
<organism evidence="8 9">
    <name type="scientific">Reichenbachiella ulvae</name>
    <dbReference type="NCBI Taxonomy" id="2980104"/>
    <lineage>
        <taxon>Bacteria</taxon>
        <taxon>Pseudomonadati</taxon>
        <taxon>Bacteroidota</taxon>
        <taxon>Cytophagia</taxon>
        <taxon>Cytophagales</taxon>
        <taxon>Reichenbachiellaceae</taxon>
        <taxon>Reichenbachiella</taxon>
    </lineage>
</organism>
<feature type="domain" description="Helix-hairpin-helix DNA-binding motif class 1" evidence="7">
    <location>
        <begin position="107"/>
        <end position="126"/>
    </location>
</feature>
<proteinExistence type="inferred from homology"/>
<dbReference type="SUPFAM" id="SSF46929">
    <property type="entry name" value="DNA helicase RuvA subunit, C-terminal domain"/>
    <property type="match status" value="1"/>
</dbReference>
<keyword evidence="2 6" id="KW-0227">DNA damage</keyword>
<dbReference type="Gene3D" id="1.10.8.10">
    <property type="entry name" value="DNA helicase RuvA subunit, C-terminal domain"/>
    <property type="match status" value="1"/>
</dbReference>
<evidence type="ECO:0000256" key="5">
    <source>
        <dbReference type="ARBA" id="ARBA00023204"/>
    </source>
</evidence>
<dbReference type="InterPro" id="IPR010994">
    <property type="entry name" value="RuvA_2-like"/>
</dbReference>
<keyword evidence="3 6" id="KW-0238">DNA-binding</keyword>
<dbReference type="SUPFAM" id="SSF47781">
    <property type="entry name" value="RuvA domain 2-like"/>
    <property type="match status" value="1"/>
</dbReference>
<feature type="domain" description="Helix-hairpin-helix DNA-binding motif class 1" evidence="7">
    <location>
        <begin position="72"/>
        <end position="91"/>
    </location>
</feature>
<dbReference type="RefSeq" id="WP_264138951.1">
    <property type="nucleotide sequence ID" value="NZ_JAOYOD010000001.1"/>
</dbReference>
<dbReference type="InterPro" id="IPR012340">
    <property type="entry name" value="NA-bd_OB-fold"/>
</dbReference>
<comment type="caution">
    <text evidence="8">The sequence shown here is derived from an EMBL/GenBank/DDBJ whole genome shotgun (WGS) entry which is preliminary data.</text>
</comment>
<reference evidence="8 9" key="1">
    <citation type="submission" date="2022-10" db="EMBL/GenBank/DDBJ databases">
        <title>Comparative genomics and taxonomic characterization of three novel marine species of genus Reichenbachiella exhibiting antioxidant and polysaccharide degradation activities.</title>
        <authorList>
            <person name="Muhammad N."/>
            <person name="Lee Y.-J."/>
            <person name="Ko J."/>
            <person name="Kim S.-G."/>
        </authorList>
    </citation>
    <scope>NUCLEOTIDE SEQUENCE [LARGE SCALE GENOMIC DNA]</scope>
    <source>
        <strain evidence="8 9">ABR2-5</strain>
    </source>
</reference>
<dbReference type="Gene3D" id="2.40.50.140">
    <property type="entry name" value="Nucleic acid-binding proteins"/>
    <property type="match status" value="1"/>
</dbReference>
<dbReference type="InterPro" id="IPR000085">
    <property type="entry name" value="RuvA"/>
</dbReference>
<comment type="subcellular location">
    <subcellularLocation>
        <location evidence="6">Cytoplasm</location>
    </subcellularLocation>
</comment>